<dbReference type="PANTHER" id="PTHR33048">
    <property type="entry name" value="PTH11-LIKE INTEGRAL MEMBRANE PROTEIN (AFU_ORTHOLOGUE AFUA_5G11245)"/>
    <property type="match status" value="1"/>
</dbReference>
<evidence type="ECO:0000313" key="8">
    <source>
        <dbReference type="EMBL" id="KAF2808112.1"/>
    </source>
</evidence>
<reference evidence="8 10" key="1">
    <citation type="journal article" date="2020" name="Stud. Mycol.">
        <title>101 Dothideomycetes genomes: a test case for predicting lifestyles and emergence of pathogens.</title>
        <authorList>
            <person name="Haridas S."/>
            <person name="Albert R."/>
            <person name="Binder M."/>
            <person name="Bloem J."/>
            <person name="Labutti K."/>
            <person name="Salamov A."/>
            <person name="Andreopoulos B."/>
            <person name="Baker S."/>
            <person name="Barry K."/>
            <person name="Bills G."/>
            <person name="Bluhm B."/>
            <person name="Cannon C."/>
            <person name="Castanera R."/>
            <person name="Culley D."/>
            <person name="Daum C."/>
            <person name="Ezra D."/>
            <person name="Gonzalez J."/>
            <person name="Henrissat B."/>
            <person name="Kuo A."/>
            <person name="Liang C."/>
            <person name="Lipzen A."/>
            <person name="Lutzoni F."/>
            <person name="Magnuson J."/>
            <person name="Mondo S."/>
            <person name="Nolan M."/>
            <person name="Ohm R."/>
            <person name="Pangilinan J."/>
            <person name="Park H.-J."/>
            <person name="Ramirez L."/>
            <person name="Alfaro M."/>
            <person name="Sun H."/>
            <person name="Tritt A."/>
            <person name="Yoshinaga Y."/>
            <person name="Zwiers L.-H."/>
            <person name="Turgeon B."/>
            <person name="Goodwin S."/>
            <person name="Spatafora J."/>
            <person name="Crous P."/>
            <person name="Grigoriev I."/>
        </authorList>
    </citation>
    <scope>NUCLEOTIDE SEQUENCE</scope>
    <source>
        <strain evidence="8 10">CBS 304.34</strain>
    </source>
</reference>
<evidence type="ECO:0000256" key="3">
    <source>
        <dbReference type="ARBA" id="ARBA00022989"/>
    </source>
</evidence>
<evidence type="ECO:0000259" key="7">
    <source>
        <dbReference type="Pfam" id="PF20684"/>
    </source>
</evidence>
<comment type="subcellular location">
    <subcellularLocation>
        <location evidence="1">Membrane</location>
        <topology evidence="1">Multi-pass membrane protein</topology>
    </subcellularLocation>
</comment>
<evidence type="ECO:0000256" key="5">
    <source>
        <dbReference type="ARBA" id="ARBA00038359"/>
    </source>
</evidence>
<dbReference type="AlphaFoldDB" id="A0A6A6YH17"/>
<feature type="domain" description="Rhodopsin" evidence="7">
    <location>
        <begin position="6"/>
        <end position="98"/>
    </location>
</feature>
<evidence type="ECO:0000256" key="2">
    <source>
        <dbReference type="ARBA" id="ARBA00022692"/>
    </source>
</evidence>
<dbReference type="Pfam" id="PF20684">
    <property type="entry name" value="Fung_rhodopsin"/>
    <property type="match status" value="1"/>
</dbReference>
<dbReference type="Proteomes" id="UP000504636">
    <property type="component" value="Unplaced"/>
</dbReference>
<comment type="similarity">
    <text evidence="5">Belongs to the SAT4 family.</text>
</comment>
<keyword evidence="9" id="KW-1185">Reference proteome</keyword>
<keyword evidence="3 6" id="KW-1133">Transmembrane helix</keyword>
<dbReference type="RefSeq" id="XP_033575076.1">
    <property type="nucleotide sequence ID" value="XM_033728861.1"/>
</dbReference>
<feature type="transmembrane region" description="Helical" evidence="6">
    <location>
        <begin position="6"/>
        <end position="25"/>
    </location>
</feature>
<evidence type="ECO:0000313" key="10">
    <source>
        <dbReference type="RefSeq" id="XP_033575076.1"/>
    </source>
</evidence>
<protein>
    <recommendedName>
        <fullName evidence="7">Rhodopsin domain-containing protein</fullName>
    </recommendedName>
</protein>
<keyword evidence="4 6" id="KW-0472">Membrane</keyword>
<reference evidence="10" key="2">
    <citation type="submission" date="2020-04" db="EMBL/GenBank/DDBJ databases">
        <authorList>
            <consortium name="NCBI Genome Project"/>
        </authorList>
    </citation>
    <scope>NUCLEOTIDE SEQUENCE</scope>
    <source>
        <strain evidence="10">CBS 304.34</strain>
    </source>
</reference>
<name>A0A6A6YH17_9PEZI</name>
<reference evidence="10" key="3">
    <citation type="submission" date="2025-04" db="UniProtKB">
        <authorList>
            <consortium name="RefSeq"/>
        </authorList>
    </citation>
    <scope>IDENTIFICATION</scope>
    <source>
        <strain evidence="10">CBS 304.34</strain>
    </source>
</reference>
<dbReference type="InterPro" id="IPR052337">
    <property type="entry name" value="SAT4-like"/>
</dbReference>
<dbReference type="GeneID" id="54469754"/>
<accession>A0A6A6YH17</accession>
<proteinExistence type="inferred from homology"/>
<dbReference type="OrthoDB" id="4525788at2759"/>
<dbReference type="InterPro" id="IPR049326">
    <property type="entry name" value="Rhodopsin_dom_fungi"/>
</dbReference>
<dbReference type="GO" id="GO:0016020">
    <property type="term" value="C:membrane"/>
    <property type="evidence" value="ECO:0007669"/>
    <property type="project" value="UniProtKB-SubCell"/>
</dbReference>
<evidence type="ECO:0000313" key="9">
    <source>
        <dbReference type="Proteomes" id="UP000504636"/>
    </source>
</evidence>
<evidence type="ECO:0000256" key="1">
    <source>
        <dbReference type="ARBA" id="ARBA00004141"/>
    </source>
</evidence>
<feature type="transmembrane region" description="Helical" evidence="6">
    <location>
        <begin position="37"/>
        <end position="56"/>
    </location>
</feature>
<dbReference type="PANTHER" id="PTHR33048:SF129">
    <property type="entry name" value="INTEGRAL MEMBRANE PROTEIN-RELATED"/>
    <property type="match status" value="1"/>
</dbReference>
<keyword evidence="2 6" id="KW-0812">Transmembrane</keyword>
<sequence>MNPLMGALGAFSDFYTVVLSAGLIWHLEMQRREKIGLCVILTMALLVTGAGIARSIQLSQLADSPLADVTWHGFDVFVSSQLECQFAIICACAPSLKVFAPRQLATPFSRPNQESRTLANSVVSSRSGSILPERFKRSMQLKRVNSQRPLVISDPQVLEIPDWATEAFESPRYTNTAMDVEVYERYVAGKYGPPPPPKDHGEIFAQYRAAAIPSKDLFAQYRDEFV</sequence>
<gene>
    <name evidence="8 10" type="ORF">BDZ99DRAFT_73509</name>
</gene>
<organism evidence="8">
    <name type="scientific">Mytilinidion resinicola</name>
    <dbReference type="NCBI Taxonomy" id="574789"/>
    <lineage>
        <taxon>Eukaryota</taxon>
        <taxon>Fungi</taxon>
        <taxon>Dikarya</taxon>
        <taxon>Ascomycota</taxon>
        <taxon>Pezizomycotina</taxon>
        <taxon>Dothideomycetes</taxon>
        <taxon>Pleosporomycetidae</taxon>
        <taxon>Mytilinidiales</taxon>
        <taxon>Mytilinidiaceae</taxon>
        <taxon>Mytilinidion</taxon>
    </lineage>
</organism>
<dbReference type="EMBL" id="MU003704">
    <property type="protein sequence ID" value="KAF2808112.1"/>
    <property type="molecule type" value="Genomic_DNA"/>
</dbReference>
<evidence type="ECO:0000256" key="4">
    <source>
        <dbReference type="ARBA" id="ARBA00023136"/>
    </source>
</evidence>
<evidence type="ECO:0000256" key="6">
    <source>
        <dbReference type="SAM" id="Phobius"/>
    </source>
</evidence>